<dbReference type="AlphaFoldDB" id="A0AAW1TXI6"/>
<name>A0AAW1TXI6_9CUCU</name>
<dbReference type="EMBL" id="JARQZJ010000036">
    <property type="protein sequence ID" value="KAK9876296.1"/>
    <property type="molecule type" value="Genomic_DNA"/>
</dbReference>
<accession>A0AAW1TXI6</accession>
<keyword evidence="2" id="KW-1185">Reference proteome</keyword>
<proteinExistence type="predicted"/>
<evidence type="ECO:0000313" key="1">
    <source>
        <dbReference type="EMBL" id="KAK9876296.1"/>
    </source>
</evidence>
<organism evidence="1 2">
    <name type="scientific">Henosepilachna vigintioctopunctata</name>
    <dbReference type="NCBI Taxonomy" id="420089"/>
    <lineage>
        <taxon>Eukaryota</taxon>
        <taxon>Metazoa</taxon>
        <taxon>Ecdysozoa</taxon>
        <taxon>Arthropoda</taxon>
        <taxon>Hexapoda</taxon>
        <taxon>Insecta</taxon>
        <taxon>Pterygota</taxon>
        <taxon>Neoptera</taxon>
        <taxon>Endopterygota</taxon>
        <taxon>Coleoptera</taxon>
        <taxon>Polyphaga</taxon>
        <taxon>Cucujiformia</taxon>
        <taxon>Coccinelloidea</taxon>
        <taxon>Coccinellidae</taxon>
        <taxon>Epilachninae</taxon>
        <taxon>Epilachnini</taxon>
        <taxon>Henosepilachna</taxon>
    </lineage>
</organism>
<reference evidence="1 2" key="1">
    <citation type="submission" date="2023-03" db="EMBL/GenBank/DDBJ databases">
        <title>Genome insight into feeding habits of ladybird beetles.</title>
        <authorList>
            <person name="Li H.-S."/>
            <person name="Huang Y.-H."/>
            <person name="Pang H."/>
        </authorList>
    </citation>
    <scope>NUCLEOTIDE SEQUENCE [LARGE SCALE GENOMIC DNA]</scope>
    <source>
        <strain evidence="1">SYSU_2023b</strain>
        <tissue evidence="1">Whole body</tissue>
    </source>
</reference>
<gene>
    <name evidence="1" type="ORF">WA026_012593</name>
</gene>
<comment type="caution">
    <text evidence="1">The sequence shown here is derived from an EMBL/GenBank/DDBJ whole genome shotgun (WGS) entry which is preliminary data.</text>
</comment>
<dbReference type="Proteomes" id="UP001431783">
    <property type="component" value="Unassembled WGS sequence"/>
</dbReference>
<evidence type="ECO:0000313" key="2">
    <source>
        <dbReference type="Proteomes" id="UP001431783"/>
    </source>
</evidence>
<protein>
    <submittedName>
        <fullName evidence="1">Uncharacterized protein</fullName>
    </submittedName>
</protein>
<sequence>MGKQVTGVSSKLRRNEYYKLNLDPMKRKMDNNMKTTVSSNRMTIFPGFLSYGVKSRFARKEPKENRVNSKHKDILKENLHSLFVSGESSSVRRSSRISKNKSKKYSKCVEKIEYVSNEFPSPESDQPKNSSFTKFEDTTSVTKVLPYSKENKAENHSKSLFKKIISSQAFLNSSSLFKSFFSSKNQEIGNDFNKNLLNKIQINLKTNVVQELRNNIFDEIVKVNAILTGKTEATSIMGSFKKLTKEMSDTEYEVPKIFFSSKEWRYDTPPSQKFNLSLYEESGIQPAILCNNELGRNIYELKKDVNKSLINYINPDNVVVDKRYMEQIAEFDKENRPLRDFPWHEDSRDEKSEKFIFKPANVNPYLLEHLNTVHARPRKTVKRLRYAEALSINEIDIIHKRCCRTSTSTASDTVSLDTPDVRRMSCLTDVSCVDGPCENSSSFSKGTSRRRPLFSHLRDHISEDE</sequence>